<comment type="caution">
    <text evidence="3">The sequence shown here is derived from an EMBL/GenBank/DDBJ whole genome shotgun (WGS) entry which is preliminary data.</text>
</comment>
<dbReference type="Gene3D" id="3.40.109.10">
    <property type="entry name" value="NADH Oxidase"/>
    <property type="match status" value="1"/>
</dbReference>
<proteinExistence type="predicted"/>
<organism evidence="3 4">
    <name type="scientific">Streptomyces bungoensis</name>
    <dbReference type="NCBI Taxonomy" id="285568"/>
    <lineage>
        <taxon>Bacteria</taxon>
        <taxon>Bacillati</taxon>
        <taxon>Actinomycetota</taxon>
        <taxon>Actinomycetes</taxon>
        <taxon>Kitasatosporales</taxon>
        <taxon>Streptomycetaceae</taxon>
        <taxon>Streptomyces</taxon>
    </lineage>
</organism>
<feature type="domain" description="Nitroreductase" evidence="1">
    <location>
        <begin position="258"/>
        <end position="443"/>
    </location>
</feature>
<dbReference type="EMBL" id="LMWX01000024">
    <property type="protein sequence ID" value="KUN84095.1"/>
    <property type="molecule type" value="Genomic_DNA"/>
</dbReference>
<dbReference type="InterPro" id="IPR029479">
    <property type="entry name" value="Nitroreductase"/>
</dbReference>
<dbReference type="InterPro" id="IPR020051">
    <property type="entry name" value="SagB-type_dehydrogenase"/>
</dbReference>
<gene>
    <name evidence="3" type="ORF">AQJ66_16290</name>
</gene>
<dbReference type="Pfam" id="PF22767">
    <property type="entry name" value="ThcOx"/>
    <property type="match status" value="1"/>
</dbReference>
<evidence type="ECO:0000313" key="3">
    <source>
        <dbReference type="EMBL" id="KUN84095.1"/>
    </source>
</evidence>
<dbReference type="GO" id="GO:0016491">
    <property type="term" value="F:oxidoreductase activity"/>
    <property type="evidence" value="ECO:0007669"/>
    <property type="project" value="InterPro"/>
</dbReference>
<reference evidence="3 4" key="1">
    <citation type="submission" date="2015-10" db="EMBL/GenBank/DDBJ databases">
        <title>Draft genome sequence of Streptomyces bungoensis DSM 41781, type strain for the species Streptomyces bungoensis.</title>
        <authorList>
            <person name="Ruckert C."/>
            <person name="Winkler A."/>
            <person name="Kalinowski J."/>
            <person name="Kampfer P."/>
            <person name="Glaeser S."/>
        </authorList>
    </citation>
    <scope>NUCLEOTIDE SEQUENCE [LARGE SCALE GENOMIC DNA]</scope>
    <source>
        <strain evidence="3 4">DSM 41781</strain>
    </source>
</reference>
<sequence>MTQAPQRAAERTERLRAGVFSTERGGRTHLMAWPHHVSLPAGPPTAEVIARLAGAGQPAGADDQVTELLRREGWLHEEFGDDRGVAFVVRPLRARGAAPAADGRLDLSRFAVIRAEAGALILESPLASAEITVHRRELLTAALDPGAGPASAADGLAAALRGQLLATGFLTDPDGEEARELRYRQWGPHELLFHDRSRLGYRGYVGDGFGGTWWGRAAGLDPEPAAPPPYPGPRVELAVPDLADRRRDEGSYLDVCERRRSERVHDDAAPISVAQLGELLYRTARVRRVHEEDGVEFVSSPRPSGGSVYELELYPVVTRCAGLDSGMYHYDAHRHELELVRPVDDYAVRRMLRVASQGSTTGAVPQVLLVVAARVGRVMWKYEGMGYAVVLKNTGVLYHALAGTCSAMGLAGCPLGTDDAVAFTEATGRDPLVECSVGQFIVGSSPRRDEERSR</sequence>
<dbReference type="InterPro" id="IPR000415">
    <property type="entry name" value="Nitroreductase-like"/>
</dbReference>
<feature type="domain" description="Cyanobactin oxidase ThcOx second" evidence="2">
    <location>
        <begin position="106"/>
        <end position="200"/>
    </location>
</feature>
<dbReference type="OrthoDB" id="3723182at2"/>
<dbReference type="InterPro" id="IPR054488">
    <property type="entry name" value="ThcOx_dom2"/>
</dbReference>
<evidence type="ECO:0000259" key="1">
    <source>
        <dbReference type="Pfam" id="PF00881"/>
    </source>
</evidence>
<dbReference type="CDD" id="cd02142">
    <property type="entry name" value="McbC_SagB-like_oxidoreductase"/>
    <property type="match status" value="1"/>
</dbReference>
<protein>
    <submittedName>
        <fullName evidence="3">Uncharacterized protein</fullName>
    </submittedName>
</protein>
<evidence type="ECO:0000259" key="2">
    <source>
        <dbReference type="Pfam" id="PF22767"/>
    </source>
</evidence>
<dbReference type="AlphaFoldDB" id="A0A101T1P2"/>
<dbReference type="SUPFAM" id="SSF55469">
    <property type="entry name" value="FMN-dependent nitroreductase-like"/>
    <property type="match status" value="1"/>
</dbReference>
<dbReference type="NCBIfam" id="TIGR03605">
    <property type="entry name" value="antibiot_sagB"/>
    <property type="match status" value="1"/>
</dbReference>
<evidence type="ECO:0000313" key="4">
    <source>
        <dbReference type="Proteomes" id="UP000053024"/>
    </source>
</evidence>
<dbReference type="STRING" id="285568.AQJ66_16290"/>
<dbReference type="PANTHER" id="PTHR43745">
    <property type="entry name" value="NITROREDUCTASE MJ1384-RELATED"/>
    <property type="match status" value="1"/>
</dbReference>
<dbReference type="RefSeq" id="WP_061921825.1">
    <property type="nucleotide sequence ID" value="NZ_JBEYBH010000047.1"/>
</dbReference>
<dbReference type="PANTHER" id="PTHR43745:SF2">
    <property type="entry name" value="NITROREDUCTASE MJ1384-RELATED"/>
    <property type="match status" value="1"/>
</dbReference>
<accession>A0A101T1P2</accession>
<dbReference type="InterPro" id="IPR052544">
    <property type="entry name" value="Bacteriocin_Proc_Enz"/>
</dbReference>
<keyword evidence="4" id="KW-1185">Reference proteome</keyword>
<name>A0A101T1P2_9ACTN</name>
<dbReference type="Pfam" id="PF00881">
    <property type="entry name" value="Nitroreductase"/>
    <property type="match status" value="1"/>
</dbReference>
<dbReference type="Proteomes" id="UP000053024">
    <property type="component" value="Unassembled WGS sequence"/>
</dbReference>